<evidence type="ECO:0000259" key="8">
    <source>
        <dbReference type="PROSITE" id="PS50011"/>
    </source>
</evidence>
<dbReference type="PANTHER" id="PTHR43671">
    <property type="entry name" value="SERINE/THREONINE-PROTEIN KINASE NEK"/>
    <property type="match status" value="1"/>
</dbReference>
<dbReference type="GO" id="GO:0005524">
    <property type="term" value="F:ATP binding"/>
    <property type="evidence" value="ECO:0007669"/>
    <property type="project" value="UniProtKB-KW"/>
</dbReference>
<evidence type="ECO:0000259" key="9">
    <source>
        <dbReference type="PROSITE" id="PS51178"/>
    </source>
</evidence>
<evidence type="ECO:0000256" key="4">
    <source>
        <dbReference type="ARBA" id="ARBA00022777"/>
    </source>
</evidence>
<protein>
    <recommendedName>
        <fullName evidence="1">non-specific serine/threonine protein kinase</fullName>
        <ecNumber evidence="1">2.7.11.1</ecNumber>
    </recommendedName>
</protein>
<keyword evidence="5" id="KW-0067">ATP-binding</keyword>
<dbReference type="AlphaFoldDB" id="A0A9D1T3H4"/>
<feature type="compositionally biased region" description="Polar residues" evidence="6">
    <location>
        <begin position="388"/>
        <end position="405"/>
    </location>
</feature>
<dbReference type="Pfam" id="PF03793">
    <property type="entry name" value="PASTA"/>
    <property type="match status" value="1"/>
</dbReference>
<evidence type="ECO:0000313" key="11">
    <source>
        <dbReference type="Proteomes" id="UP000823960"/>
    </source>
</evidence>
<dbReference type="PROSITE" id="PS51178">
    <property type="entry name" value="PASTA"/>
    <property type="match status" value="1"/>
</dbReference>
<keyword evidence="3" id="KW-0547">Nucleotide-binding</keyword>
<keyword evidence="7" id="KW-0472">Membrane</keyword>
<evidence type="ECO:0000256" key="5">
    <source>
        <dbReference type="ARBA" id="ARBA00022840"/>
    </source>
</evidence>
<keyword evidence="2" id="KW-0808">Transferase</keyword>
<dbReference type="Gene3D" id="3.30.10.20">
    <property type="match status" value="1"/>
</dbReference>
<feature type="domain" description="Protein kinase" evidence="8">
    <location>
        <begin position="47"/>
        <end position="316"/>
    </location>
</feature>
<dbReference type="Pfam" id="PF00069">
    <property type="entry name" value="Pkinase"/>
    <property type="match status" value="1"/>
</dbReference>
<dbReference type="PROSITE" id="PS50011">
    <property type="entry name" value="PROTEIN_KINASE_DOM"/>
    <property type="match status" value="1"/>
</dbReference>
<evidence type="ECO:0000256" key="2">
    <source>
        <dbReference type="ARBA" id="ARBA00022679"/>
    </source>
</evidence>
<keyword evidence="7" id="KW-0812">Transmembrane</keyword>
<evidence type="ECO:0000256" key="6">
    <source>
        <dbReference type="SAM" id="MobiDB-lite"/>
    </source>
</evidence>
<dbReference type="InterPro" id="IPR011009">
    <property type="entry name" value="Kinase-like_dom_sf"/>
</dbReference>
<dbReference type="InterPro" id="IPR000719">
    <property type="entry name" value="Prot_kinase_dom"/>
</dbReference>
<dbReference type="Gene3D" id="1.10.510.10">
    <property type="entry name" value="Transferase(Phosphotransferase) domain 1"/>
    <property type="match status" value="1"/>
</dbReference>
<keyword evidence="7" id="KW-1133">Transmembrane helix</keyword>
<dbReference type="SUPFAM" id="SSF56112">
    <property type="entry name" value="Protein kinase-like (PK-like)"/>
    <property type="match status" value="1"/>
</dbReference>
<feature type="region of interest" description="Disordered" evidence="6">
    <location>
        <begin position="388"/>
        <end position="411"/>
    </location>
</feature>
<feature type="domain" description="PASTA" evidence="9">
    <location>
        <begin position="432"/>
        <end position="501"/>
    </location>
</feature>
<reference evidence="10" key="2">
    <citation type="journal article" date="2021" name="PeerJ">
        <title>Extensive microbial diversity within the chicken gut microbiome revealed by metagenomics and culture.</title>
        <authorList>
            <person name="Gilroy R."/>
            <person name="Ravi A."/>
            <person name="Getino M."/>
            <person name="Pursley I."/>
            <person name="Horton D.L."/>
            <person name="Alikhan N.F."/>
            <person name="Baker D."/>
            <person name="Gharbi K."/>
            <person name="Hall N."/>
            <person name="Watson M."/>
            <person name="Adriaenssens E.M."/>
            <person name="Foster-Nyarko E."/>
            <person name="Jarju S."/>
            <person name="Secka A."/>
            <person name="Antonio M."/>
            <person name="Oren A."/>
            <person name="Chaudhuri R.R."/>
            <person name="La Ragione R."/>
            <person name="Hildebrand F."/>
            <person name="Pallen M.J."/>
        </authorList>
    </citation>
    <scope>NUCLEOTIDE SEQUENCE</scope>
    <source>
        <strain evidence="10">1370</strain>
    </source>
</reference>
<dbReference type="EC" id="2.7.11.1" evidence="1"/>
<proteinExistence type="predicted"/>
<evidence type="ECO:0000256" key="1">
    <source>
        <dbReference type="ARBA" id="ARBA00012513"/>
    </source>
</evidence>
<dbReference type="SMART" id="SM00740">
    <property type="entry name" value="PASTA"/>
    <property type="match status" value="1"/>
</dbReference>
<dbReference type="InterPro" id="IPR050660">
    <property type="entry name" value="NEK_Ser/Thr_kinase"/>
</dbReference>
<evidence type="ECO:0000256" key="7">
    <source>
        <dbReference type="SAM" id="Phobius"/>
    </source>
</evidence>
<dbReference type="Proteomes" id="UP000823960">
    <property type="component" value="Unassembled WGS sequence"/>
</dbReference>
<gene>
    <name evidence="10" type="ORF">IAD28_02220</name>
</gene>
<dbReference type="GO" id="GO:0004674">
    <property type="term" value="F:protein serine/threonine kinase activity"/>
    <property type="evidence" value="ECO:0007669"/>
    <property type="project" value="UniProtKB-EC"/>
</dbReference>
<evidence type="ECO:0000313" key="10">
    <source>
        <dbReference type="EMBL" id="HIV10495.1"/>
    </source>
</evidence>
<sequence length="594" mass="65796">MSEHKTLCMGCMEESDSFEICPKCGYVNSSANPASYLQPRTMLDSRYVVGRLLRYNGESAVYIGYDNLERTKVFIKEYMPDAICRRSSDGLGILVNQNSLVQYKNYMSEFVELNKGLTRFRTMSHIIAPNDMFSANGTAYVVMGYCDGVTLKQYLADNAGELSWEQVKKLFPPLLTTLGCLHNAGIIHRGISLDNILVTDRVELRLTGFSIPEIRTVNTDLAPELYPGYSAPEQYGAADWDGTWTDVYSIAAVMYRILTGCMPNEAMARVGNDSLLEPGKINSHIPANVSRVIAQAMALSCQRRIQTITDFVTKLFEQPSYMSKLPNGSTQTINIDAQRANKKLKPASKGSKRGANPGMFIAAGLLLAVVVTAFVLLILMLLPDGSGSRNNPAVTPSTGSDSTPGVSEAVPDVPSIVTLPTEDSEPVTTPSAPTGTMFVMPDLKGEKYTSVIESETWKERLEFDAVYEYSDDYESGLIFDQDIPAGTDLYPVQKVRLFVSKGLRIVEIPDYMYQDEFTGMEFRYTKEEYVEILDRLNIKYTLRELNTPYEQSGFVMGVYCKQTGDGVGGQINVEEGDTLYVDISVYTPDAMFAG</sequence>
<name>A0A9D1T3H4_9FIRM</name>
<keyword evidence="4 10" id="KW-0418">Kinase</keyword>
<dbReference type="EMBL" id="DVOL01000030">
    <property type="protein sequence ID" value="HIV10495.1"/>
    <property type="molecule type" value="Genomic_DNA"/>
</dbReference>
<feature type="transmembrane region" description="Helical" evidence="7">
    <location>
        <begin position="359"/>
        <end position="382"/>
    </location>
</feature>
<dbReference type="InterPro" id="IPR005543">
    <property type="entry name" value="PASTA_dom"/>
</dbReference>
<organism evidence="10 11">
    <name type="scientific">Candidatus Faeciplasma avium</name>
    <dbReference type="NCBI Taxonomy" id="2840798"/>
    <lineage>
        <taxon>Bacteria</taxon>
        <taxon>Bacillati</taxon>
        <taxon>Bacillota</taxon>
        <taxon>Clostridia</taxon>
        <taxon>Eubacteriales</taxon>
        <taxon>Oscillospiraceae</taxon>
        <taxon>Oscillospiraceae incertae sedis</taxon>
        <taxon>Candidatus Faeciplasma</taxon>
    </lineage>
</organism>
<dbReference type="SMART" id="SM00220">
    <property type="entry name" value="S_TKc"/>
    <property type="match status" value="1"/>
</dbReference>
<dbReference type="CDD" id="cd06577">
    <property type="entry name" value="PASTA_pknB"/>
    <property type="match status" value="1"/>
</dbReference>
<comment type="caution">
    <text evidence="10">The sequence shown here is derived from an EMBL/GenBank/DDBJ whole genome shotgun (WGS) entry which is preliminary data.</text>
</comment>
<reference evidence="10" key="1">
    <citation type="submission" date="2020-10" db="EMBL/GenBank/DDBJ databases">
        <authorList>
            <person name="Gilroy R."/>
        </authorList>
    </citation>
    <scope>NUCLEOTIDE SEQUENCE</scope>
    <source>
        <strain evidence="10">1370</strain>
    </source>
</reference>
<dbReference type="PANTHER" id="PTHR43671:SF13">
    <property type="entry name" value="SERINE_THREONINE-PROTEIN KINASE NEK2"/>
    <property type="match status" value="1"/>
</dbReference>
<evidence type="ECO:0000256" key="3">
    <source>
        <dbReference type="ARBA" id="ARBA00022741"/>
    </source>
</evidence>
<accession>A0A9D1T3H4</accession>